<organism evidence="1 2">
    <name type="scientific">Dinoroseobacter phage DFL12phi1</name>
    <dbReference type="NCBI Taxonomy" id="1477404"/>
    <lineage>
        <taxon>Viruses</taxon>
        <taxon>Duplodnaviria</taxon>
        <taxon>Heunggongvirae</taxon>
        <taxon>Uroviricota</taxon>
        <taxon>Caudoviricetes</taxon>
        <taxon>Schitoviridae</taxon>
        <taxon>Rhodovirinae</taxon>
        <taxon>Baltimorevirus</taxon>
        <taxon>Baltimorevirus DFL12</taxon>
    </lineage>
</organism>
<dbReference type="GeneID" id="19686265"/>
<accession>A0A023NGL8</accession>
<reference evidence="1" key="1">
    <citation type="submission" date="2014-05" db="EMBL/GenBank/DDBJ databases">
        <title>Complete genome sequence of bacteriophage DFL12phi1, which infects Dinoroseobacter shibae.</title>
        <authorList>
            <person name="Ji J."/>
            <person name="Zhang R."/>
            <person name="Jiao N."/>
        </authorList>
    </citation>
    <scope>NUCLEOTIDE SEQUENCE [LARGE SCALE GENOMIC DNA]</scope>
</reference>
<evidence type="ECO:0000313" key="1">
    <source>
        <dbReference type="EMBL" id="AHX01021.1"/>
    </source>
</evidence>
<dbReference type="EMBL" id="KJ621082">
    <property type="protein sequence ID" value="AHX01021.1"/>
    <property type="molecule type" value="Genomic_DNA"/>
</dbReference>
<protein>
    <submittedName>
        <fullName evidence="1">Uncharacterized protein</fullName>
    </submittedName>
</protein>
<dbReference type="KEGG" id="vg:19686265"/>
<name>A0A023NGL8_9CAUD</name>
<sequence>MLVLKLELHSAITGKVTEIGRTIIANDGSGSRDVGNYICKVARKQKDGTEYRNAHVWKSPLRVGSVKNHKRNQQNVWRLVLKALASAFPEEKLNDRKS</sequence>
<evidence type="ECO:0000313" key="2">
    <source>
        <dbReference type="Proteomes" id="UP000024335"/>
    </source>
</evidence>
<keyword evidence="2" id="KW-1185">Reference proteome</keyword>
<dbReference type="Proteomes" id="UP000024335">
    <property type="component" value="Segment"/>
</dbReference>
<gene>
    <name evidence="1" type="ORF">DFL12P1_0061</name>
</gene>
<proteinExistence type="predicted"/>
<dbReference type="OrthoDB" id="26099at10239"/>
<dbReference type="RefSeq" id="YP_009043741.1">
    <property type="nucleotide sequence ID" value="NC_024367.1"/>
</dbReference>